<sequence length="441" mass="48245">MDKSADRNKGKRNQDLPIVAGNGLIDRRALLGRGVILAGAVGTGIAPSAAGAEPLVDDPWSLEIGEPTPPYQTRSKFEAKVVRTLSNPDNEPRNSHARTPHHMLAGTTTPNGFHFTINHGGIPVIDPDKHRLVIHGLVKQPLEFSLEALSRYPQVSRVTFLECGGNSAPMFSPEPMQETVQALHGLVSCAEWSGVKLSTLLEETGIDPKAKWLVAEGADSPHLTRSVPVKKALDDAMIALYQNGERLMPGNGYPMRLLLPGYEGNMNVKFLRRIKLIEQPAMTMYESRTYSQILPDGKAYRFYFLQEVKSFITSPSHGMALKGPGLYEISGVAYSGTGRIEKVMVSADGGKSWGQAALQEPVLSKAFTRFRMPWRWDGGPATLQSRAWDEAGNVQPTRAEFVAVRGELTKPPPILGFPNQHYNSITSWGVATSGEVKHVYA</sequence>
<dbReference type="Proteomes" id="UP000184096">
    <property type="component" value="Chromosome I"/>
</dbReference>
<dbReference type="OrthoDB" id="9778777at2"/>
<dbReference type="GO" id="GO:0020037">
    <property type="term" value="F:heme binding"/>
    <property type="evidence" value="ECO:0007669"/>
    <property type="project" value="TreeGrafter"/>
</dbReference>
<dbReference type="InterPro" id="IPR006311">
    <property type="entry name" value="TAT_signal"/>
</dbReference>
<dbReference type="GO" id="GO:0043546">
    <property type="term" value="F:molybdopterin cofactor binding"/>
    <property type="evidence" value="ECO:0007669"/>
    <property type="project" value="TreeGrafter"/>
</dbReference>
<reference evidence="8" key="1">
    <citation type="submission" date="2016-11" db="EMBL/GenBank/DDBJ databases">
        <authorList>
            <person name="Varghese N."/>
            <person name="Submissions S."/>
        </authorList>
    </citation>
    <scope>NUCLEOTIDE SEQUENCE [LARGE SCALE GENOMIC DNA]</scope>
    <source>
        <strain evidence="8">GAS401</strain>
    </source>
</reference>
<keyword evidence="4" id="KW-0560">Oxidoreductase</keyword>
<dbReference type="GO" id="GO:0006790">
    <property type="term" value="P:sulfur compound metabolic process"/>
    <property type="evidence" value="ECO:0007669"/>
    <property type="project" value="TreeGrafter"/>
</dbReference>
<protein>
    <submittedName>
        <fullName evidence="7">Sulfane dehydrogenase subunit SoxC</fullName>
    </submittedName>
</protein>
<dbReference type="NCBIfam" id="TIGR04555">
    <property type="entry name" value="sulfite_DH_soxC"/>
    <property type="match status" value="1"/>
</dbReference>
<gene>
    <name evidence="7" type="ORF">SAMN05444170_7249</name>
</gene>
<evidence type="ECO:0000259" key="6">
    <source>
        <dbReference type="Pfam" id="PF03404"/>
    </source>
</evidence>
<organism evidence="7 8">
    <name type="scientific">Bradyrhizobium erythrophlei</name>
    <dbReference type="NCBI Taxonomy" id="1437360"/>
    <lineage>
        <taxon>Bacteria</taxon>
        <taxon>Pseudomonadati</taxon>
        <taxon>Pseudomonadota</taxon>
        <taxon>Alphaproteobacteria</taxon>
        <taxon>Hyphomicrobiales</taxon>
        <taxon>Nitrobacteraceae</taxon>
        <taxon>Bradyrhizobium</taxon>
    </lineage>
</organism>
<proteinExistence type="predicted"/>
<dbReference type="Gene3D" id="2.60.40.650">
    <property type="match status" value="1"/>
</dbReference>
<dbReference type="InterPro" id="IPR030835">
    <property type="entry name" value="Sulfite_DH_SoxC"/>
</dbReference>
<evidence type="ECO:0000256" key="4">
    <source>
        <dbReference type="ARBA" id="ARBA00023002"/>
    </source>
</evidence>
<dbReference type="Pfam" id="PF00174">
    <property type="entry name" value="Oxidored_molyb"/>
    <property type="match status" value="1"/>
</dbReference>
<evidence type="ECO:0000313" key="8">
    <source>
        <dbReference type="Proteomes" id="UP000184096"/>
    </source>
</evidence>
<dbReference type="PRINTS" id="PR00407">
    <property type="entry name" value="EUMOPTERIN"/>
</dbReference>
<dbReference type="Gene3D" id="3.90.420.10">
    <property type="entry name" value="Oxidoreductase, molybdopterin-binding domain"/>
    <property type="match status" value="1"/>
</dbReference>
<comment type="cofactor">
    <cofactor evidence="1">
        <name>Mo-molybdopterin</name>
        <dbReference type="ChEBI" id="CHEBI:71302"/>
    </cofactor>
</comment>
<keyword evidence="3" id="KW-0479">Metal-binding</keyword>
<dbReference type="PANTHER" id="PTHR19372">
    <property type="entry name" value="SULFITE REDUCTASE"/>
    <property type="match status" value="1"/>
</dbReference>
<accession>A0A1M7UX58</accession>
<dbReference type="InterPro" id="IPR005066">
    <property type="entry name" value="MoCF_OxRdtse_dimer"/>
</dbReference>
<dbReference type="EMBL" id="LT670849">
    <property type="protein sequence ID" value="SHN87559.1"/>
    <property type="molecule type" value="Genomic_DNA"/>
</dbReference>
<dbReference type="InterPro" id="IPR036374">
    <property type="entry name" value="OxRdtase_Mopterin-bd_sf"/>
</dbReference>
<evidence type="ECO:0000259" key="5">
    <source>
        <dbReference type="Pfam" id="PF00174"/>
    </source>
</evidence>
<dbReference type="RefSeq" id="WP_083587893.1">
    <property type="nucleotide sequence ID" value="NZ_LT670849.1"/>
</dbReference>
<evidence type="ECO:0000256" key="2">
    <source>
        <dbReference type="ARBA" id="ARBA00022505"/>
    </source>
</evidence>
<dbReference type="GO" id="GO:0030151">
    <property type="term" value="F:molybdenum ion binding"/>
    <property type="evidence" value="ECO:0007669"/>
    <property type="project" value="InterPro"/>
</dbReference>
<dbReference type="InterPro" id="IPR008335">
    <property type="entry name" value="Mopterin_OxRdtase_euk"/>
</dbReference>
<dbReference type="SUPFAM" id="SSF56524">
    <property type="entry name" value="Oxidoreductase molybdopterin-binding domain"/>
    <property type="match status" value="1"/>
</dbReference>
<dbReference type="InterPro" id="IPR000572">
    <property type="entry name" value="OxRdtase_Mopterin-bd_dom"/>
</dbReference>
<feature type="domain" description="Oxidoreductase molybdopterin-binding" evidence="5">
    <location>
        <begin position="119"/>
        <end position="283"/>
    </location>
</feature>
<keyword evidence="2" id="KW-0500">Molybdenum</keyword>
<dbReference type="PROSITE" id="PS51318">
    <property type="entry name" value="TAT"/>
    <property type="match status" value="1"/>
</dbReference>
<dbReference type="PANTHER" id="PTHR19372:SF7">
    <property type="entry name" value="SULFITE OXIDASE, MITOCHONDRIAL"/>
    <property type="match status" value="1"/>
</dbReference>
<dbReference type="SUPFAM" id="SSF81296">
    <property type="entry name" value="E set domains"/>
    <property type="match status" value="1"/>
</dbReference>
<dbReference type="AlphaFoldDB" id="A0A1M7UX58"/>
<dbReference type="GO" id="GO:0008482">
    <property type="term" value="F:sulfite oxidase activity"/>
    <property type="evidence" value="ECO:0007669"/>
    <property type="project" value="TreeGrafter"/>
</dbReference>
<feature type="domain" description="Moybdenum cofactor oxidoreductase dimerisation" evidence="6">
    <location>
        <begin position="307"/>
        <end position="408"/>
    </location>
</feature>
<evidence type="ECO:0000256" key="1">
    <source>
        <dbReference type="ARBA" id="ARBA00001924"/>
    </source>
</evidence>
<evidence type="ECO:0000256" key="3">
    <source>
        <dbReference type="ARBA" id="ARBA00022723"/>
    </source>
</evidence>
<dbReference type="InterPro" id="IPR014756">
    <property type="entry name" value="Ig_E-set"/>
</dbReference>
<dbReference type="Pfam" id="PF03404">
    <property type="entry name" value="Mo-co_dimer"/>
    <property type="match status" value="1"/>
</dbReference>
<name>A0A1M7UX58_9BRAD</name>
<keyword evidence="8" id="KW-1185">Reference proteome</keyword>
<evidence type="ECO:0000313" key="7">
    <source>
        <dbReference type="EMBL" id="SHN87559.1"/>
    </source>
</evidence>